<dbReference type="EMBL" id="QPKV01000015">
    <property type="protein sequence ID" value="RDC54269.1"/>
    <property type="molecule type" value="Genomic_DNA"/>
</dbReference>
<dbReference type="Proteomes" id="UP000253961">
    <property type="component" value="Unassembled WGS sequence"/>
</dbReference>
<sequence>MKRVPKKNILLKIPFLKGILQPLKEKILKKRWLKYVWGDPSRPVKEGMVNVYYFKWHNEDNVGDLLSIVTVNFVKEKLKLKDTKKDKTVRMFAIGSVIHAAKSDMVIWGSGIRNSQTHPPHVNFDIRAVRGPLTRRRMMDNGFECPEIYGDPALLMPIFYNPKIEKRYDYTIIPHYYKEDDIPSQYRDKMISTFTSDWKGFIDRIVASEYVISSSLHGLILAEVYGVPAILYDVENDVFKYEDYFQGTGRTNIPIAESLEFAIQNRPATVPIPNIEKNQQNLLESFPKDLWY</sequence>
<comment type="caution">
    <text evidence="2">The sequence shown here is derived from an EMBL/GenBank/DDBJ whole genome shotgun (WGS) entry which is preliminary data.</text>
</comment>
<dbReference type="Pfam" id="PF04230">
    <property type="entry name" value="PS_pyruv_trans"/>
    <property type="match status" value="1"/>
</dbReference>
<protein>
    <submittedName>
        <fullName evidence="2">Polysaccharide pyruvyl transferase family protein</fullName>
    </submittedName>
</protein>
<dbReference type="AlphaFoldDB" id="A0A369PU72"/>
<evidence type="ECO:0000313" key="2">
    <source>
        <dbReference type="EMBL" id="RDC54269.1"/>
    </source>
</evidence>
<feature type="domain" description="Polysaccharide pyruvyl transferase" evidence="1">
    <location>
        <begin position="123"/>
        <end position="234"/>
    </location>
</feature>
<reference evidence="2 3" key="1">
    <citation type="submission" date="2018-07" db="EMBL/GenBank/DDBJ databases">
        <title>Pedobacter sp. nov., isolated from soil.</title>
        <authorList>
            <person name="Zhou L.Y."/>
            <person name="Du Z.J."/>
        </authorList>
    </citation>
    <scope>NUCLEOTIDE SEQUENCE [LARGE SCALE GENOMIC DNA]</scope>
    <source>
        <strain evidence="2 3">JDX94</strain>
    </source>
</reference>
<keyword evidence="2" id="KW-0808">Transferase</keyword>
<proteinExistence type="predicted"/>
<keyword evidence="3" id="KW-1185">Reference proteome</keyword>
<evidence type="ECO:0000259" key="1">
    <source>
        <dbReference type="Pfam" id="PF04230"/>
    </source>
</evidence>
<gene>
    <name evidence="2" type="ORF">DU508_22545</name>
</gene>
<accession>A0A369PU72</accession>
<dbReference type="InterPro" id="IPR007345">
    <property type="entry name" value="Polysacch_pyruvyl_Trfase"/>
</dbReference>
<dbReference type="OrthoDB" id="9803627at2"/>
<evidence type="ECO:0000313" key="3">
    <source>
        <dbReference type="Proteomes" id="UP000253961"/>
    </source>
</evidence>
<dbReference type="GO" id="GO:0016740">
    <property type="term" value="F:transferase activity"/>
    <property type="evidence" value="ECO:0007669"/>
    <property type="project" value="UniProtKB-KW"/>
</dbReference>
<name>A0A369PU72_9SPHI</name>
<organism evidence="2 3">
    <name type="scientific">Pedobacter chinensis</name>
    <dbReference type="NCBI Taxonomy" id="2282421"/>
    <lineage>
        <taxon>Bacteria</taxon>
        <taxon>Pseudomonadati</taxon>
        <taxon>Bacteroidota</taxon>
        <taxon>Sphingobacteriia</taxon>
        <taxon>Sphingobacteriales</taxon>
        <taxon>Sphingobacteriaceae</taxon>
        <taxon>Pedobacter</taxon>
    </lineage>
</organism>
<dbReference type="RefSeq" id="WP_115404928.1">
    <property type="nucleotide sequence ID" value="NZ_QPKV01000015.1"/>
</dbReference>